<dbReference type="SMART" id="SM00748">
    <property type="entry name" value="HEPN"/>
    <property type="match status" value="1"/>
</dbReference>
<dbReference type="RefSeq" id="WP_177223982.1">
    <property type="nucleotide sequence ID" value="NZ_MIHH01000010.1"/>
</dbReference>
<dbReference type="EMBL" id="MIHH01000010">
    <property type="protein sequence ID" value="OIQ08550.1"/>
    <property type="molecule type" value="Genomic_DNA"/>
</dbReference>
<protein>
    <submittedName>
        <fullName evidence="2">HEPN domain protein</fullName>
    </submittedName>
</protein>
<evidence type="ECO:0000313" key="2">
    <source>
        <dbReference type="EMBL" id="OIQ08550.1"/>
    </source>
</evidence>
<feature type="domain" description="HEPN" evidence="1">
    <location>
        <begin position="9"/>
        <end position="118"/>
    </location>
</feature>
<dbReference type="Gene3D" id="1.20.120.330">
    <property type="entry name" value="Nucleotidyltransferases domain 2"/>
    <property type="match status" value="1"/>
</dbReference>
<reference evidence="2 3" key="1">
    <citation type="submission" date="2016-08" db="EMBL/GenBank/DDBJ databases">
        <title>Genome-based comparison of Moorella thermoacetic strains.</title>
        <authorList>
            <person name="Poehlein A."/>
            <person name="Bengelsdorf F.R."/>
            <person name="Esser C."/>
            <person name="Duerre P."/>
            <person name="Daniel R."/>
        </authorList>
    </citation>
    <scope>NUCLEOTIDE SEQUENCE [LARGE SCALE GENOMIC DNA]</scope>
    <source>
        <strain evidence="2 3">DSM 11768</strain>
    </source>
</reference>
<dbReference type="AlphaFoldDB" id="A0A1J5JG93"/>
<accession>A0A1J5JG93</accession>
<sequence>MLPEAQEWFDQAEYDFSAAEAMFKARRYIYAIFMCQLALEKVLKAIVTQRTGQTPPKTHKLVYLTKIAQINLAEDHLKFLGLLDAIGPSARYPKDLQAALKAYPRKVAKEYLARTKEVLECLKNDQILSP</sequence>
<organism evidence="2 3">
    <name type="scientific">Neomoorella thermoacetica</name>
    <name type="common">Clostridium thermoaceticum</name>
    <dbReference type="NCBI Taxonomy" id="1525"/>
    <lineage>
        <taxon>Bacteria</taxon>
        <taxon>Bacillati</taxon>
        <taxon>Bacillota</taxon>
        <taxon>Clostridia</taxon>
        <taxon>Neomoorellales</taxon>
        <taxon>Neomoorellaceae</taxon>
        <taxon>Neomoorella</taxon>
    </lineage>
</organism>
<evidence type="ECO:0000259" key="1">
    <source>
        <dbReference type="PROSITE" id="PS50910"/>
    </source>
</evidence>
<gene>
    <name evidence="2" type="ORF">MOOR_19010</name>
</gene>
<name>A0A1J5JG93_NEOTH</name>
<dbReference type="SUPFAM" id="SSF81593">
    <property type="entry name" value="Nucleotidyltransferase substrate binding subunit/domain"/>
    <property type="match status" value="1"/>
</dbReference>
<dbReference type="PROSITE" id="PS50910">
    <property type="entry name" value="HEPN"/>
    <property type="match status" value="1"/>
</dbReference>
<dbReference type="Proteomes" id="UP000182743">
    <property type="component" value="Unassembled WGS sequence"/>
</dbReference>
<dbReference type="Pfam" id="PF05168">
    <property type="entry name" value="HEPN"/>
    <property type="match status" value="1"/>
</dbReference>
<dbReference type="InterPro" id="IPR007842">
    <property type="entry name" value="HEPN_dom"/>
</dbReference>
<proteinExistence type="predicted"/>
<evidence type="ECO:0000313" key="3">
    <source>
        <dbReference type="Proteomes" id="UP000182743"/>
    </source>
</evidence>
<comment type="caution">
    <text evidence="2">The sequence shown here is derived from an EMBL/GenBank/DDBJ whole genome shotgun (WGS) entry which is preliminary data.</text>
</comment>